<dbReference type="Pfam" id="PF00326">
    <property type="entry name" value="Peptidase_S9"/>
    <property type="match status" value="1"/>
</dbReference>
<sequence length="262" mass="30011">MDGDIIGQYRFPSPHSGIDVFFVTYMSQGLKVKGFLAAPKRKGVYDGFLYLRGGIKNVGQVRVPRLVQFASHGFVVFAPLYRGNGGGEGNEDFAGEDRYDALAGFHLLRRHPFVHPGRVHVFGFSRGGAMALHTALMAERVCSVAVWGGVTDMALTYWERPDLRRMMKRVIGGTPNKYPERYRCRTPLYHLERLKAPVLIIHGERDENVSIEHAYRLERRLKQLGKPVTAWYFPEFAHYFPPKANREMVKRLTEWMKQQPTV</sequence>
<dbReference type="SUPFAM" id="SSF53474">
    <property type="entry name" value="alpha/beta-Hydrolases"/>
    <property type="match status" value="1"/>
</dbReference>
<dbReference type="PANTHER" id="PTHR42776">
    <property type="entry name" value="SERINE PEPTIDASE S9 FAMILY MEMBER"/>
    <property type="match status" value="1"/>
</dbReference>
<evidence type="ECO:0000313" key="3">
    <source>
        <dbReference type="EMBL" id="KJE26204.1"/>
    </source>
</evidence>
<dbReference type="GO" id="GO:0006508">
    <property type="term" value="P:proteolysis"/>
    <property type="evidence" value="ECO:0007669"/>
    <property type="project" value="InterPro"/>
</dbReference>
<accession>A0A0D8BQD9</accession>
<dbReference type="InterPro" id="IPR029058">
    <property type="entry name" value="AB_hydrolase_fold"/>
</dbReference>
<comment type="caution">
    <text evidence="3">The sequence shown here is derived from an EMBL/GenBank/DDBJ whole genome shotgun (WGS) entry which is preliminary data.</text>
</comment>
<dbReference type="PATRIC" id="fig|1462.6.peg.229"/>
<dbReference type="GO" id="GO:0004252">
    <property type="term" value="F:serine-type endopeptidase activity"/>
    <property type="evidence" value="ECO:0007669"/>
    <property type="project" value="TreeGrafter"/>
</dbReference>
<dbReference type="EMBL" id="JYBP01000003">
    <property type="protein sequence ID" value="KJE26204.1"/>
    <property type="molecule type" value="Genomic_DNA"/>
</dbReference>
<dbReference type="RefSeq" id="WP_044730515.1">
    <property type="nucleotide sequence ID" value="NZ_JYBP01000003.1"/>
</dbReference>
<dbReference type="OrthoDB" id="9812921at2"/>
<dbReference type="Gene3D" id="3.40.50.1820">
    <property type="entry name" value="alpha/beta hydrolase"/>
    <property type="match status" value="1"/>
</dbReference>
<evidence type="ECO:0000259" key="2">
    <source>
        <dbReference type="Pfam" id="PF00326"/>
    </source>
</evidence>
<name>A0A0D8BQD9_GEOKU</name>
<dbReference type="AlphaFoldDB" id="A0A0D8BQD9"/>
<evidence type="ECO:0000313" key="4">
    <source>
        <dbReference type="Proteomes" id="UP000032522"/>
    </source>
</evidence>
<dbReference type="InterPro" id="IPR001375">
    <property type="entry name" value="Peptidase_S9_cat"/>
</dbReference>
<evidence type="ECO:0000256" key="1">
    <source>
        <dbReference type="ARBA" id="ARBA00022801"/>
    </source>
</evidence>
<dbReference type="PANTHER" id="PTHR42776:SF27">
    <property type="entry name" value="DIPEPTIDYL PEPTIDASE FAMILY MEMBER 6"/>
    <property type="match status" value="1"/>
</dbReference>
<feature type="domain" description="Peptidase S9 prolyl oligopeptidase catalytic" evidence="2">
    <location>
        <begin position="67"/>
        <end position="259"/>
    </location>
</feature>
<reference evidence="3 4" key="1">
    <citation type="submission" date="2015-01" db="EMBL/GenBank/DDBJ databases">
        <authorList>
            <person name="Filippidou S."/>
            <person name="Jeanneret N."/>
            <person name="Russel-Delif L."/>
            <person name="Junier T."/>
            <person name="Wunderlin T."/>
            <person name="Molina V."/>
            <person name="Johnson S.L."/>
            <person name="Davenport K.W."/>
            <person name="Chain P.S."/>
            <person name="Dorador C."/>
            <person name="Junier P."/>
        </authorList>
    </citation>
    <scope>NUCLEOTIDE SEQUENCE [LARGE SCALE GENOMIC DNA]</scope>
    <source>
        <strain evidence="3 4">Et7/4</strain>
    </source>
</reference>
<proteinExistence type="predicted"/>
<keyword evidence="1 3" id="KW-0378">Hydrolase</keyword>
<protein>
    <submittedName>
        <fullName evidence="3">Dienelactone hydrolase family protein</fullName>
    </submittedName>
</protein>
<organism evidence="3 4">
    <name type="scientific">Geobacillus kaustophilus</name>
    <dbReference type="NCBI Taxonomy" id="1462"/>
    <lineage>
        <taxon>Bacteria</taxon>
        <taxon>Bacillati</taxon>
        <taxon>Bacillota</taxon>
        <taxon>Bacilli</taxon>
        <taxon>Bacillales</taxon>
        <taxon>Anoxybacillaceae</taxon>
        <taxon>Geobacillus</taxon>
        <taxon>Geobacillus thermoleovorans group</taxon>
    </lineage>
</organism>
<gene>
    <name evidence="3" type="ORF">LG52_137</name>
</gene>
<dbReference type="Proteomes" id="UP000032522">
    <property type="component" value="Unassembled WGS sequence"/>
</dbReference>